<name>A0A3S3STP4_9SPHI</name>
<protein>
    <submittedName>
        <fullName evidence="2">DUF5017 domain-containing protein</fullName>
    </submittedName>
</protein>
<dbReference type="SUPFAM" id="SSF49299">
    <property type="entry name" value="PKD domain"/>
    <property type="match status" value="1"/>
</dbReference>
<comment type="caution">
    <text evidence="2">The sequence shown here is derived from an EMBL/GenBank/DDBJ whole genome shotgun (WGS) entry which is preliminary data.</text>
</comment>
<feature type="domain" description="DUF5017" evidence="1">
    <location>
        <begin position="23"/>
        <end position="186"/>
    </location>
</feature>
<sequence>MVKFRMMKNTKIYAVLLGLCLASCDKEKPISEPTFDVKATATTYKVGDRVEFNLSGNPDIVSFYSGEVGNDYNYVQGRVMPATSALSLTTRVLAAGQPNQFEVLASSDFNGIYTLENVQAATWVPLNSRLTLATANIEVSSGVASVNDALTKDKAIYIGFRYKTKAKQNAGNLLGARWRVTNFSFLIASAISSEEKALSGSAGWNVVTSSNYETNRVRITSAYLEFMGNATNTSVDTEGWIITYPILFDGFITYLPDKSKPIKSIGSQSVQNYTHIYQQPGTYKATFVAANANTEGSKQIKKEITLNITP</sequence>
<dbReference type="AlphaFoldDB" id="A0A3S3STP4"/>
<evidence type="ECO:0000313" key="3">
    <source>
        <dbReference type="Proteomes" id="UP000284120"/>
    </source>
</evidence>
<dbReference type="Proteomes" id="UP000284120">
    <property type="component" value="Unassembled WGS sequence"/>
</dbReference>
<dbReference type="OrthoDB" id="1082472at2"/>
<reference evidence="2 3" key="1">
    <citation type="submission" date="2018-06" db="EMBL/GenBank/DDBJ databases">
        <title>Pedobacter endophyticus sp. nov., an endophytic bacterium isolated from a leaf of Triticum aestivum.</title>
        <authorList>
            <person name="Zhang L."/>
        </authorList>
    </citation>
    <scope>NUCLEOTIDE SEQUENCE [LARGE SCALE GENOMIC DNA]</scope>
    <source>
        <strain evidence="2 3">CM134L-2</strain>
    </source>
</reference>
<evidence type="ECO:0000313" key="2">
    <source>
        <dbReference type="EMBL" id="RWU10138.1"/>
    </source>
</evidence>
<accession>A0A3S3STP4</accession>
<evidence type="ECO:0000259" key="1">
    <source>
        <dbReference type="Pfam" id="PF16409"/>
    </source>
</evidence>
<proteinExistence type="predicted"/>
<dbReference type="InterPro" id="IPR035986">
    <property type="entry name" value="PKD_dom_sf"/>
</dbReference>
<gene>
    <name evidence="2" type="ORF">DPV69_01985</name>
</gene>
<keyword evidence="3" id="KW-1185">Reference proteome</keyword>
<dbReference type="EMBL" id="SAYW01000001">
    <property type="protein sequence ID" value="RWU10138.1"/>
    <property type="molecule type" value="Genomic_DNA"/>
</dbReference>
<organism evidence="2 3">
    <name type="scientific">Pedobacter chitinilyticus</name>
    <dbReference type="NCBI Taxonomy" id="2233776"/>
    <lineage>
        <taxon>Bacteria</taxon>
        <taxon>Pseudomonadati</taxon>
        <taxon>Bacteroidota</taxon>
        <taxon>Sphingobacteriia</taxon>
        <taxon>Sphingobacteriales</taxon>
        <taxon>Sphingobacteriaceae</taxon>
        <taxon>Pedobacter</taxon>
    </lineage>
</organism>
<dbReference type="Pfam" id="PF16409">
    <property type="entry name" value="DUF5017"/>
    <property type="match status" value="1"/>
</dbReference>
<dbReference type="InterPro" id="IPR032185">
    <property type="entry name" value="DUF5017"/>
</dbReference>